<gene>
    <name evidence="2" type="ORF">GSI_04085</name>
</gene>
<proteinExistence type="predicted"/>
<organism evidence="2 3">
    <name type="scientific">Ganoderma sinense ZZ0214-1</name>
    <dbReference type="NCBI Taxonomy" id="1077348"/>
    <lineage>
        <taxon>Eukaryota</taxon>
        <taxon>Fungi</taxon>
        <taxon>Dikarya</taxon>
        <taxon>Basidiomycota</taxon>
        <taxon>Agaricomycotina</taxon>
        <taxon>Agaricomycetes</taxon>
        <taxon>Polyporales</taxon>
        <taxon>Polyporaceae</taxon>
        <taxon>Ganoderma</taxon>
    </lineage>
</organism>
<feature type="region of interest" description="Disordered" evidence="1">
    <location>
        <begin position="194"/>
        <end position="216"/>
    </location>
</feature>
<dbReference type="AlphaFoldDB" id="A0A2G8SI81"/>
<feature type="compositionally biased region" description="Low complexity" evidence="1">
    <location>
        <begin position="8"/>
        <end position="19"/>
    </location>
</feature>
<keyword evidence="3" id="KW-1185">Reference proteome</keyword>
<dbReference type="EMBL" id="AYKW01000007">
    <property type="protein sequence ID" value="PIL33462.1"/>
    <property type="molecule type" value="Genomic_DNA"/>
</dbReference>
<evidence type="ECO:0000313" key="2">
    <source>
        <dbReference type="EMBL" id="PIL33462.1"/>
    </source>
</evidence>
<comment type="caution">
    <text evidence="2">The sequence shown here is derived from an EMBL/GenBank/DDBJ whole genome shotgun (WGS) entry which is preliminary data.</text>
</comment>
<evidence type="ECO:0000313" key="3">
    <source>
        <dbReference type="Proteomes" id="UP000230002"/>
    </source>
</evidence>
<feature type="compositionally biased region" description="Polar residues" evidence="1">
    <location>
        <begin position="197"/>
        <end position="211"/>
    </location>
</feature>
<accession>A0A2G8SI81</accession>
<reference evidence="2 3" key="1">
    <citation type="journal article" date="2015" name="Sci. Rep.">
        <title>Chromosome-level genome map provides insights into diverse defense mechanisms in the medicinal fungus Ganoderma sinense.</title>
        <authorList>
            <person name="Zhu Y."/>
            <person name="Xu J."/>
            <person name="Sun C."/>
            <person name="Zhou S."/>
            <person name="Xu H."/>
            <person name="Nelson D.R."/>
            <person name="Qian J."/>
            <person name="Song J."/>
            <person name="Luo H."/>
            <person name="Xiang L."/>
            <person name="Li Y."/>
            <person name="Xu Z."/>
            <person name="Ji A."/>
            <person name="Wang L."/>
            <person name="Lu S."/>
            <person name="Hayward A."/>
            <person name="Sun W."/>
            <person name="Li X."/>
            <person name="Schwartz D.C."/>
            <person name="Wang Y."/>
            <person name="Chen S."/>
        </authorList>
    </citation>
    <scope>NUCLEOTIDE SEQUENCE [LARGE SCALE GENOMIC DNA]</scope>
    <source>
        <strain evidence="2 3">ZZ0214-1</strain>
    </source>
</reference>
<dbReference type="Proteomes" id="UP000230002">
    <property type="component" value="Unassembled WGS sequence"/>
</dbReference>
<evidence type="ECO:0000256" key="1">
    <source>
        <dbReference type="SAM" id="MobiDB-lite"/>
    </source>
</evidence>
<feature type="region of interest" description="Disordered" evidence="1">
    <location>
        <begin position="1"/>
        <end position="42"/>
    </location>
</feature>
<name>A0A2G8SI81_9APHY</name>
<protein>
    <submittedName>
        <fullName evidence="2">Uncharacterized protein</fullName>
    </submittedName>
</protein>
<sequence length="236" mass="25379">MYPSQFGSPTVPAASVPVPGNSDREACGWQSSSASGGAPGLKLRQAPTARISYVSPSTVSSARRTTARTARVADGAGGSIARMLVVALSGCSSGCENDSAERQRCTVEGWTRTWARKRDVWTGVCPPRVRLRRRGREMGGRHGMGVVCVHSSSERWLSVALRTSSSSCEHAASASRKASNERWWEQSDRDSIRSWAKSDTSRGATTDASSTIRRRGKRCAVSLKSMSLGVSLRTEK</sequence>